<keyword evidence="9" id="KW-0812">Transmembrane</keyword>
<dbReference type="GO" id="GO:0004467">
    <property type="term" value="F:long-chain fatty acid-CoA ligase activity"/>
    <property type="evidence" value="ECO:0007669"/>
    <property type="project" value="TreeGrafter"/>
</dbReference>
<dbReference type="Proteomes" id="UP000275078">
    <property type="component" value="Unassembled WGS sequence"/>
</dbReference>
<keyword evidence="7" id="KW-0436">Ligase</keyword>
<evidence type="ECO:0000256" key="3">
    <source>
        <dbReference type="ARBA" id="ARBA00004651"/>
    </source>
</evidence>
<evidence type="ECO:0000256" key="5">
    <source>
        <dbReference type="ARBA" id="ARBA00022448"/>
    </source>
</evidence>
<evidence type="ECO:0000256" key="17">
    <source>
        <dbReference type="ARBA" id="ARBA00060276"/>
    </source>
</evidence>
<evidence type="ECO:0000256" key="7">
    <source>
        <dbReference type="ARBA" id="ARBA00022598"/>
    </source>
</evidence>
<dbReference type="PROSITE" id="PS00455">
    <property type="entry name" value="AMP_BINDING"/>
    <property type="match status" value="1"/>
</dbReference>
<feature type="domain" description="AMP-dependent synthetase/ligase" evidence="20">
    <location>
        <begin position="58"/>
        <end position="410"/>
    </location>
</feature>
<keyword evidence="5" id="KW-0813">Transport</keyword>
<evidence type="ECO:0000256" key="12">
    <source>
        <dbReference type="ARBA" id="ARBA00022989"/>
    </source>
</evidence>
<evidence type="ECO:0000256" key="1">
    <source>
        <dbReference type="ARBA" id="ARBA00004502"/>
    </source>
</evidence>
<evidence type="ECO:0000256" key="16">
    <source>
        <dbReference type="ARBA" id="ARBA00051585"/>
    </source>
</evidence>
<evidence type="ECO:0000259" key="20">
    <source>
        <dbReference type="Pfam" id="PF00501"/>
    </source>
</evidence>
<keyword evidence="13" id="KW-0445">Lipid transport</keyword>
<evidence type="ECO:0000256" key="8">
    <source>
        <dbReference type="ARBA" id="ARBA00022677"/>
    </source>
</evidence>
<evidence type="ECO:0000256" key="19">
    <source>
        <dbReference type="ARBA" id="ARBA00078285"/>
    </source>
</evidence>
<dbReference type="InterPro" id="IPR042099">
    <property type="entry name" value="ANL_N_sf"/>
</dbReference>
<dbReference type="GO" id="GO:0044539">
    <property type="term" value="P:long-chain fatty acid import into cell"/>
    <property type="evidence" value="ECO:0007669"/>
    <property type="project" value="TreeGrafter"/>
</dbReference>
<comment type="similarity">
    <text evidence="4">Belongs to the ATP-dependent AMP-binding enzyme family.</text>
</comment>
<dbReference type="AlphaFoldDB" id="A0A3N4I7F7"/>
<keyword evidence="22" id="KW-1185">Reference proteome</keyword>
<keyword evidence="12" id="KW-1133">Transmembrane helix</keyword>
<reference evidence="21 22" key="1">
    <citation type="journal article" date="2018" name="Nat. Ecol. Evol.">
        <title>Pezizomycetes genomes reveal the molecular basis of ectomycorrhizal truffle lifestyle.</title>
        <authorList>
            <person name="Murat C."/>
            <person name="Payen T."/>
            <person name="Noel B."/>
            <person name="Kuo A."/>
            <person name="Morin E."/>
            <person name="Chen J."/>
            <person name="Kohler A."/>
            <person name="Krizsan K."/>
            <person name="Balestrini R."/>
            <person name="Da Silva C."/>
            <person name="Montanini B."/>
            <person name="Hainaut M."/>
            <person name="Levati E."/>
            <person name="Barry K.W."/>
            <person name="Belfiori B."/>
            <person name="Cichocki N."/>
            <person name="Clum A."/>
            <person name="Dockter R.B."/>
            <person name="Fauchery L."/>
            <person name="Guy J."/>
            <person name="Iotti M."/>
            <person name="Le Tacon F."/>
            <person name="Lindquist E.A."/>
            <person name="Lipzen A."/>
            <person name="Malagnac F."/>
            <person name="Mello A."/>
            <person name="Molinier V."/>
            <person name="Miyauchi S."/>
            <person name="Poulain J."/>
            <person name="Riccioni C."/>
            <person name="Rubini A."/>
            <person name="Sitrit Y."/>
            <person name="Splivallo R."/>
            <person name="Traeger S."/>
            <person name="Wang M."/>
            <person name="Zifcakova L."/>
            <person name="Wipf D."/>
            <person name="Zambonelli A."/>
            <person name="Paolocci F."/>
            <person name="Nowrousian M."/>
            <person name="Ottonello S."/>
            <person name="Baldrian P."/>
            <person name="Spatafora J.W."/>
            <person name="Henrissat B."/>
            <person name="Nagy L.G."/>
            <person name="Aury J.M."/>
            <person name="Wincker P."/>
            <person name="Grigoriev I.V."/>
            <person name="Bonfante P."/>
            <person name="Martin F.M."/>
        </authorList>
    </citation>
    <scope>NUCLEOTIDE SEQUENCE [LARGE SCALE GENOMIC DNA]</scope>
    <source>
        <strain evidence="21 22">RN42</strain>
    </source>
</reference>
<evidence type="ECO:0000256" key="10">
    <source>
        <dbReference type="ARBA" id="ARBA00022741"/>
    </source>
</evidence>
<comment type="catalytic activity">
    <reaction evidence="16">
        <text>a very long-chain fatty acid + ATP + CoA = a very long-chain fatty acyl-CoA + AMP + diphosphate</text>
        <dbReference type="Rhea" id="RHEA:54536"/>
        <dbReference type="ChEBI" id="CHEBI:30616"/>
        <dbReference type="ChEBI" id="CHEBI:33019"/>
        <dbReference type="ChEBI" id="CHEBI:57287"/>
        <dbReference type="ChEBI" id="CHEBI:58950"/>
        <dbReference type="ChEBI" id="CHEBI:138261"/>
        <dbReference type="ChEBI" id="CHEBI:456215"/>
    </reaction>
</comment>
<dbReference type="GO" id="GO:0005811">
    <property type="term" value="C:lipid droplet"/>
    <property type="evidence" value="ECO:0007669"/>
    <property type="project" value="UniProtKB-SubCell"/>
</dbReference>
<evidence type="ECO:0000256" key="15">
    <source>
        <dbReference type="ARBA" id="ARBA00023140"/>
    </source>
</evidence>
<dbReference type="EMBL" id="ML119692">
    <property type="protein sequence ID" value="RPA80040.1"/>
    <property type="molecule type" value="Genomic_DNA"/>
</dbReference>
<dbReference type="STRING" id="1160509.A0A3N4I7F7"/>
<keyword evidence="11" id="KW-0067">ATP-binding</keyword>
<evidence type="ECO:0000256" key="9">
    <source>
        <dbReference type="ARBA" id="ARBA00022692"/>
    </source>
</evidence>
<accession>A0A3N4I7F7</accession>
<comment type="function">
    <text evidence="17">Acyl-CoA synthetase required for both the import of long chain fatty acids (LCFAs) (C14-C18) and the activation very long chain fatty acids (VLCFAs) (C20-C26) by esterification of the fatty acids into metabolically active CoA-thioesters for subsequent degradation or incorporation into phospholipids. The transport and fatty acyl-CoA synthetase activities are genetically separable and are thus independent activities. Esterifies VLCFAs in the peroxisome matrix. The VLCFAs are actively transported into peroxisomes by a PXA1-PXA2 heterodimeric transporter in the peroxisomal membrane.</text>
</comment>
<protein>
    <recommendedName>
        <fullName evidence="18">Very long-chain fatty acid transport protein</fullName>
    </recommendedName>
    <alternativeName>
        <fullName evidence="19">Very-long-chain acyl-CoA synthetase</fullName>
    </alternativeName>
</protein>
<evidence type="ECO:0000313" key="21">
    <source>
        <dbReference type="EMBL" id="RPA80040.1"/>
    </source>
</evidence>
<dbReference type="InterPro" id="IPR000873">
    <property type="entry name" value="AMP-dep_synth/lig_dom"/>
</dbReference>
<dbReference type="PANTHER" id="PTHR43107:SF15">
    <property type="entry name" value="FATTY ACID TRANSPORT PROTEIN 3, ISOFORM A"/>
    <property type="match status" value="1"/>
</dbReference>
<dbReference type="GO" id="GO:0005524">
    <property type="term" value="F:ATP binding"/>
    <property type="evidence" value="ECO:0007669"/>
    <property type="project" value="UniProtKB-KW"/>
</dbReference>
<evidence type="ECO:0000256" key="18">
    <source>
        <dbReference type="ARBA" id="ARBA00068795"/>
    </source>
</evidence>
<keyword evidence="14" id="KW-0472">Membrane</keyword>
<organism evidence="21 22">
    <name type="scientific">Ascobolus immersus RN42</name>
    <dbReference type="NCBI Taxonomy" id="1160509"/>
    <lineage>
        <taxon>Eukaryota</taxon>
        <taxon>Fungi</taxon>
        <taxon>Dikarya</taxon>
        <taxon>Ascomycota</taxon>
        <taxon>Pezizomycotina</taxon>
        <taxon>Pezizomycetes</taxon>
        <taxon>Pezizales</taxon>
        <taxon>Ascobolaceae</taxon>
        <taxon>Ascobolus</taxon>
    </lineage>
</organism>
<dbReference type="PANTHER" id="PTHR43107">
    <property type="entry name" value="LONG-CHAIN FATTY ACID TRANSPORT PROTEIN"/>
    <property type="match status" value="1"/>
</dbReference>
<gene>
    <name evidence="21" type="ORF">BJ508DRAFT_415555</name>
</gene>
<comment type="subcellular location">
    <subcellularLocation>
        <location evidence="3">Cell membrane</location>
        <topology evidence="3">Multi-pass membrane protein</topology>
    </subcellularLocation>
    <subcellularLocation>
        <location evidence="1">Lipid droplet</location>
    </subcellularLocation>
    <subcellularLocation>
        <location evidence="2">Peroxisome membrane</location>
        <topology evidence="2">Multi-pass membrane protein</topology>
    </subcellularLocation>
</comment>
<dbReference type="SUPFAM" id="SSF56801">
    <property type="entry name" value="Acetyl-CoA synthetase-like"/>
    <property type="match status" value="1"/>
</dbReference>
<name>A0A3N4I7F7_ASCIM</name>
<dbReference type="Gene3D" id="3.40.50.12780">
    <property type="entry name" value="N-terminal domain of ligase-like"/>
    <property type="match status" value="1"/>
</dbReference>
<keyword evidence="6" id="KW-1003">Cell membrane</keyword>
<evidence type="ECO:0000256" key="13">
    <source>
        <dbReference type="ARBA" id="ARBA00023055"/>
    </source>
</evidence>
<evidence type="ECO:0000256" key="11">
    <source>
        <dbReference type="ARBA" id="ARBA00022840"/>
    </source>
</evidence>
<evidence type="ECO:0000256" key="4">
    <source>
        <dbReference type="ARBA" id="ARBA00006432"/>
    </source>
</evidence>
<evidence type="ECO:0000313" key="22">
    <source>
        <dbReference type="Proteomes" id="UP000275078"/>
    </source>
</evidence>
<dbReference type="InterPro" id="IPR020845">
    <property type="entry name" value="AMP-binding_CS"/>
</dbReference>
<dbReference type="FunFam" id="3.40.50.12780:FF:000019">
    <property type="entry name" value="Long-chain fatty acid transporter"/>
    <property type="match status" value="1"/>
</dbReference>
<proteinExistence type="inferred from homology"/>
<keyword evidence="10" id="KW-0547">Nucleotide-binding</keyword>
<keyword evidence="8" id="KW-0551">Lipid droplet</keyword>
<evidence type="ECO:0000256" key="6">
    <source>
        <dbReference type="ARBA" id="ARBA00022475"/>
    </source>
</evidence>
<dbReference type="GO" id="GO:0009898">
    <property type="term" value="C:cytoplasmic side of plasma membrane"/>
    <property type="evidence" value="ECO:0007669"/>
    <property type="project" value="TreeGrafter"/>
</dbReference>
<sequence length="660" mass="73599">MLPIPLAAIGPAAAALSYIDARLDLSNDYRILNALIRSKAKALILERKNRVTPFYLLEEAATTSPSKDRIFLIYQGNSWTYAEAYQVILKYGTWFKERFGIKKGDIVAMDFMNSNVFVFVWFGLWSIGATPAFINYNLNGDALVHSVVTSTAKLVLIDSEVAAKVVGTDEDGARTLQRLKTEKVEGTGEREIVVFDEGMERVVGSWSGKRAPDEDRDGFMLHDKAILIYTSGTTGLPKAAIVSYRKCLEGGGFVGHWFGLRKDDVFYTCMPLYHSSAAILGLINIVYHRATISIGRKFSNSTFWPEVRASNATIIQYVGEVCRYLLSAPPSPCDTDNKVRMAFGNGLRPDVWQRFKDRFGVETIAEFYASTEGTSGSWNYQSGTYAKGAIGRNGSFLKFLLGRSVAVVEIDLDTEMPKRDPVTGFAKRVAWGEPGELLWKLDPTQVHRTFQGYWNNPGATESKILRDVFVKGDAWFRSGDLQSWTDEGLWYFIDRIGDTFRWKSENVSTAEVSQSVGVVEGVKEANVYGVEIPGHDGRAGCAALVLDPVCYPVGESQSVKDAQNALMAKISEHLLNPKKSGLPRFAVPLFLRVLVGEDKNETTGNFKMVKKRLRDQGVDWEKVTRGGKGDELWWLKPGATQYTRFSKADWEEIKGGRVKL</sequence>
<evidence type="ECO:0000256" key="14">
    <source>
        <dbReference type="ARBA" id="ARBA00023136"/>
    </source>
</evidence>
<dbReference type="OrthoDB" id="10253869at2759"/>
<evidence type="ECO:0000256" key="2">
    <source>
        <dbReference type="ARBA" id="ARBA00004585"/>
    </source>
</evidence>
<dbReference type="GO" id="GO:0005778">
    <property type="term" value="C:peroxisomal membrane"/>
    <property type="evidence" value="ECO:0007669"/>
    <property type="project" value="UniProtKB-SubCell"/>
</dbReference>
<dbReference type="Pfam" id="PF00501">
    <property type="entry name" value="AMP-binding"/>
    <property type="match status" value="1"/>
</dbReference>
<keyword evidence="15" id="KW-0576">Peroxisome</keyword>
<dbReference type="GO" id="GO:0005324">
    <property type="term" value="F:long-chain fatty acid transmembrane transporter activity"/>
    <property type="evidence" value="ECO:0007669"/>
    <property type="project" value="TreeGrafter"/>
</dbReference>